<evidence type="ECO:0000313" key="3">
    <source>
        <dbReference type="EMBL" id="VUZ85465.1"/>
    </source>
</evidence>
<keyword evidence="4" id="KW-1185">Reference proteome</keyword>
<comment type="cofactor">
    <cofactor evidence="2">
        <name>Fe(2+)</name>
        <dbReference type="ChEBI" id="CHEBI:29033"/>
    </cofactor>
    <text evidence="2">Binds 1 Fe(2+) ion.</text>
</comment>
<dbReference type="Proteomes" id="UP000334340">
    <property type="component" value="Unassembled WGS sequence"/>
</dbReference>
<evidence type="ECO:0000256" key="2">
    <source>
        <dbReference type="HAMAP-Rule" id="MF_00163"/>
    </source>
</evidence>
<dbReference type="NCBIfam" id="TIGR00079">
    <property type="entry name" value="pept_deformyl"/>
    <property type="match status" value="1"/>
</dbReference>
<gene>
    <name evidence="2" type="primary">def</name>
    <name evidence="3" type="ORF">MELA_01850</name>
</gene>
<reference evidence="3 4" key="1">
    <citation type="submission" date="2019-07" db="EMBL/GenBank/DDBJ databases">
        <authorList>
            <person name="Cremers G."/>
        </authorList>
    </citation>
    <scope>NUCLEOTIDE SEQUENCE [LARGE SCALE GENOMIC DNA]</scope>
</reference>
<dbReference type="NCBIfam" id="NF001159">
    <property type="entry name" value="PRK00150.1-3"/>
    <property type="match status" value="1"/>
</dbReference>
<sequence length="168" mass="18624">MAKLPILLYPSPVIRKKSLLVTSINGELQRFIDDMVETMYAAPGMGLAAPQVGALKRVIVLDPSDDRTSHGSIVLINPVLVAGEGQIVDEEGCLCIPDLNEPVARFKHVAVKAYDRNEKEIILEGAGLLARILQHEIDHLDGILFIDRLSTAKRLLLKRRLKKTNRID</sequence>
<dbReference type="InterPro" id="IPR023635">
    <property type="entry name" value="Peptide_deformylase"/>
</dbReference>
<dbReference type="Pfam" id="PF01327">
    <property type="entry name" value="Pep_deformylase"/>
    <property type="match status" value="1"/>
</dbReference>
<dbReference type="CDD" id="cd00487">
    <property type="entry name" value="Pep_deformylase"/>
    <property type="match status" value="1"/>
</dbReference>
<accession>A0A564ZJG7</accession>
<dbReference type="PIRSF" id="PIRSF004749">
    <property type="entry name" value="Pep_def"/>
    <property type="match status" value="1"/>
</dbReference>
<proteinExistence type="inferred from homology"/>
<name>A0A564ZJG7_9BACT</name>
<dbReference type="GO" id="GO:0046872">
    <property type="term" value="F:metal ion binding"/>
    <property type="evidence" value="ECO:0007669"/>
    <property type="project" value="UniProtKB-KW"/>
</dbReference>
<dbReference type="GO" id="GO:0006412">
    <property type="term" value="P:translation"/>
    <property type="evidence" value="ECO:0007669"/>
    <property type="project" value="UniProtKB-UniRule"/>
</dbReference>
<protein>
    <recommendedName>
        <fullName evidence="2">Peptide deformylase</fullName>
        <shortName evidence="2">PDF</shortName>
        <ecNumber evidence="2">3.5.1.88</ecNumber>
    </recommendedName>
    <alternativeName>
        <fullName evidence="2">Polypeptide deformylase</fullName>
    </alternativeName>
</protein>
<keyword evidence="2" id="KW-0648">Protein biosynthesis</keyword>
<evidence type="ECO:0000313" key="4">
    <source>
        <dbReference type="Proteomes" id="UP000334340"/>
    </source>
</evidence>
<feature type="active site" evidence="2">
    <location>
        <position position="136"/>
    </location>
</feature>
<keyword evidence="2" id="KW-0479">Metal-binding</keyword>
<dbReference type="EMBL" id="CABIKM010000026">
    <property type="protein sequence ID" value="VUZ85465.1"/>
    <property type="molecule type" value="Genomic_DNA"/>
</dbReference>
<dbReference type="PANTHER" id="PTHR10458">
    <property type="entry name" value="PEPTIDE DEFORMYLASE"/>
    <property type="match status" value="1"/>
</dbReference>
<dbReference type="HAMAP" id="MF_00163">
    <property type="entry name" value="Pep_deformylase"/>
    <property type="match status" value="1"/>
</dbReference>
<dbReference type="InterPro" id="IPR036821">
    <property type="entry name" value="Peptide_deformylase_sf"/>
</dbReference>
<comment type="similarity">
    <text evidence="1 2">Belongs to the polypeptide deformylase family.</text>
</comment>
<dbReference type="Gene3D" id="3.90.45.10">
    <property type="entry name" value="Peptide deformylase"/>
    <property type="match status" value="1"/>
</dbReference>
<dbReference type="PRINTS" id="PR01576">
    <property type="entry name" value="PDEFORMYLASE"/>
</dbReference>
<keyword evidence="2 3" id="KW-0378">Hydrolase</keyword>
<comment type="catalytic activity">
    <reaction evidence="2">
        <text>N-terminal N-formyl-L-methionyl-[peptide] + H2O = N-terminal L-methionyl-[peptide] + formate</text>
        <dbReference type="Rhea" id="RHEA:24420"/>
        <dbReference type="Rhea" id="RHEA-COMP:10639"/>
        <dbReference type="Rhea" id="RHEA-COMP:10640"/>
        <dbReference type="ChEBI" id="CHEBI:15377"/>
        <dbReference type="ChEBI" id="CHEBI:15740"/>
        <dbReference type="ChEBI" id="CHEBI:49298"/>
        <dbReference type="ChEBI" id="CHEBI:64731"/>
        <dbReference type="EC" id="3.5.1.88"/>
    </reaction>
</comment>
<dbReference type="GO" id="GO:0042586">
    <property type="term" value="F:peptide deformylase activity"/>
    <property type="evidence" value="ECO:0007669"/>
    <property type="project" value="UniProtKB-UniRule"/>
</dbReference>
<feature type="binding site" evidence="2">
    <location>
        <position position="139"/>
    </location>
    <ligand>
        <name>Fe cation</name>
        <dbReference type="ChEBI" id="CHEBI:24875"/>
    </ligand>
</feature>
<dbReference type="PANTHER" id="PTHR10458:SF22">
    <property type="entry name" value="PEPTIDE DEFORMYLASE"/>
    <property type="match status" value="1"/>
</dbReference>
<dbReference type="EC" id="3.5.1.88" evidence="2"/>
<feature type="binding site" evidence="2">
    <location>
        <position position="93"/>
    </location>
    <ligand>
        <name>Fe cation</name>
        <dbReference type="ChEBI" id="CHEBI:24875"/>
    </ligand>
</feature>
<keyword evidence="2" id="KW-0408">Iron</keyword>
<comment type="function">
    <text evidence="2">Removes the formyl group from the N-terminal Met of newly synthesized proteins. Requires at least a dipeptide for an efficient rate of reaction. N-terminal L-methionine is a prerequisite for activity but the enzyme has broad specificity at other positions.</text>
</comment>
<feature type="binding site" evidence="2">
    <location>
        <position position="135"/>
    </location>
    <ligand>
        <name>Fe cation</name>
        <dbReference type="ChEBI" id="CHEBI:24875"/>
    </ligand>
</feature>
<evidence type="ECO:0000256" key="1">
    <source>
        <dbReference type="ARBA" id="ARBA00010759"/>
    </source>
</evidence>
<organism evidence="3 4">
    <name type="scientific">Candidatus Methylomirabilis lanthanidiphila</name>
    <dbReference type="NCBI Taxonomy" id="2211376"/>
    <lineage>
        <taxon>Bacteria</taxon>
        <taxon>Candidatus Methylomirabilota</taxon>
        <taxon>Candidatus Methylomirabilia</taxon>
        <taxon>Candidatus Methylomirabilales</taxon>
        <taxon>Candidatus Methylomirabilaceae</taxon>
        <taxon>Candidatus Methylomirabilis</taxon>
    </lineage>
</organism>
<dbReference type="AlphaFoldDB" id="A0A564ZJG7"/>
<dbReference type="SUPFAM" id="SSF56420">
    <property type="entry name" value="Peptide deformylase"/>
    <property type="match status" value="1"/>
</dbReference>